<dbReference type="EMBL" id="VLKY01000001">
    <property type="protein sequence ID" value="TWI58622.1"/>
    <property type="molecule type" value="Genomic_DNA"/>
</dbReference>
<keyword evidence="1" id="KW-1133">Transmembrane helix</keyword>
<evidence type="ECO:0000256" key="1">
    <source>
        <dbReference type="SAM" id="Phobius"/>
    </source>
</evidence>
<comment type="caution">
    <text evidence="2">The sequence shown here is derived from an EMBL/GenBank/DDBJ whole genome shotgun (WGS) entry which is preliminary data.</text>
</comment>
<evidence type="ECO:0000313" key="3">
    <source>
        <dbReference type="Proteomes" id="UP000316905"/>
    </source>
</evidence>
<keyword evidence="1" id="KW-0812">Transmembrane</keyword>
<dbReference type="Proteomes" id="UP000316905">
    <property type="component" value="Unassembled WGS sequence"/>
</dbReference>
<keyword evidence="3" id="KW-1185">Reference proteome</keyword>
<reference evidence="2 3" key="1">
    <citation type="journal article" date="2015" name="Stand. Genomic Sci.">
        <title>Genomic Encyclopedia of Bacterial and Archaeal Type Strains, Phase III: the genomes of soil and plant-associated and newly described type strains.</title>
        <authorList>
            <person name="Whitman W.B."/>
            <person name="Woyke T."/>
            <person name="Klenk H.P."/>
            <person name="Zhou Y."/>
            <person name="Lilburn T.G."/>
            <person name="Beck B.J."/>
            <person name="De Vos P."/>
            <person name="Vandamme P."/>
            <person name="Eisen J.A."/>
            <person name="Garrity G."/>
            <person name="Hugenholtz P."/>
            <person name="Kyrpides N.C."/>
        </authorList>
    </citation>
    <scope>NUCLEOTIDE SEQUENCE [LARGE SCALE GENOMIC DNA]</scope>
    <source>
        <strain evidence="2 3">CGMCC 1.6858</strain>
    </source>
</reference>
<evidence type="ECO:0000313" key="2">
    <source>
        <dbReference type="EMBL" id="TWI58622.1"/>
    </source>
</evidence>
<proteinExistence type="predicted"/>
<name>A0A562QPE6_9PSED</name>
<protein>
    <submittedName>
        <fullName evidence="2">Uncharacterized protein</fullName>
    </submittedName>
</protein>
<feature type="transmembrane region" description="Helical" evidence="1">
    <location>
        <begin position="35"/>
        <end position="51"/>
    </location>
</feature>
<organism evidence="2 3">
    <name type="scientific">Pseudomonas duriflava</name>
    <dbReference type="NCBI Taxonomy" id="459528"/>
    <lineage>
        <taxon>Bacteria</taxon>
        <taxon>Pseudomonadati</taxon>
        <taxon>Pseudomonadota</taxon>
        <taxon>Gammaproteobacteria</taxon>
        <taxon>Pseudomonadales</taxon>
        <taxon>Pseudomonadaceae</taxon>
        <taxon>Pseudomonas</taxon>
    </lineage>
</organism>
<gene>
    <name evidence="2" type="ORF">IQ22_00330</name>
</gene>
<dbReference type="AlphaFoldDB" id="A0A562QPE6"/>
<keyword evidence="1" id="KW-0472">Membrane</keyword>
<sequence>MSFCDTVLVTISSIEDKVKICLDAIHSFGNQSSNYGSLAAAIIVAVLLFAVREFSIKAKNYSGIYYAVSTVEDTSYNPFREMKMFHTLVLFSDGYVISGTTEKTGDIDKIRSYEYEGSGKIRGEVSGRVERNYFGSSVMNLHIVEQGKDRESTSFMTIKVRRFRFLNPLSSGSFYSTAARTKGSVLCGREPFKEHPIGHVPFQSTAESQSSNC</sequence>
<accession>A0A562QPE6</accession>